<proteinExistence type="predicted"/>
<feature type="compositionally biased region" description="Basic residues" evidence="3">
    <location>
        <begin position="291"/>
        <end position="300"/>
    </location>
</feature>
<dbReference type="SUPFAM" id="SSF54928">
    <property type="entry name" value="RNA-binding domain, RBD"/>
    <property type="match status" value="1"/>
</dbReference>
<dbReference type="Gene3D" id="3.30.70.330">
    <property type="match status" value="1"/>
</dbReference>
<protein>
    <recommendedName>
        <fullName evidence="4">RRM domain-containing protein</fullName>
    </recommendedName>
</protein>
<accession>A0A0G4I2Y5</accession>
<evidence type="ECO:0000259" key="4">
    <source>
        <dbReference type="PROSITE" id="PS50102"/>
    </source>
</evidence>
<name>A0A0G4I2Y5_9ALVE</name>
<dbReference type="Pfam" id="PF00076">
    <property type="entry name" value="RRM_1"/>
    <property type="match status" value="1"/>
</dbReference>
<dbReference type="VEuPathDB" id="CryptoDB:Cvel_10531"/>
<organism evidence="5">
    <name type="scientific">Chromera velia CCMP2878</name>
    <dbReference type="NCBI Taxonomy" id="1169474"/>
    <lineage>
        <taxon>Eukaryota</taxon>
        <taxon>Sar</taxon>
        <taxon>Alveolata</taxon>
        <taxon>Colpodellida</taxon>
        <taxon>Chromeraceae</taxon>
        <taxon>Chromera</taxon>
    </lineage>
</organism>
<gene>
    <name evidence="5" type="ORF">Cvel_10531</name>
</gene>
<dbReference type="SMART" id="SM00360">
    <property type="entry name" value="RRM"/>
    <property type="match status" value="1"/>
</dbReference>
<feature type="compositionally biased region" description="Polar residues" evidence="3">
    <location>
        <begin position="12"/>
        <end position="32"/>
    </location>
</feature>
<reference evidence="5" key="1">
    <citation type="submission" date="2014-11" db="EMBL/GenBank/DDBJ databases">
        <authorList>
            <person name="Otto D Thomas"/>
            <person name="Naeem Raeece"/>
        </authorList>
    </citation>
    <scope>NUCLEOTIDE SEQUENCE</scope>
</reference>
<dbReference type="PANTHER" id="PTHR48027">
    <property type="entry name" value="HETEROGENEOUS NUCLEAR RIBONUCLEOPROTEIN 87F-RELATED"/>
    <property type="match status" value="1"/>
</dbReference>
<evidence type="ECO:0000256" key="2">
    <source>
        <dbReference type="PROSITE-ProRule" id="PRU00176"/>
    </source>
</evidence>
<dbReference type="InterPro" id="IPR000504">
    <property type="entry name" value="RRM_dom"/>
</dbReference>
<dbReference type="InterPro" id="IPR052462">
    <property type="entry name" value="SLIRP/GR-RBP-like"/>
</dbReference>
<evidence type="ECO:0000313" key="5">
    <source>
        <dbReference type="EMBL" id="CEM51296.1"/>
    </source>
</evidence>
<dbReference type="PROSITE" id="PS50102">
    <property type="entry name" value="RRM"/>
    <property type="match status" value="1"/>
</dbReference>
<evidence type="ECO:0000256" key="1">
    <source>
        <dbReference type="ARBA" id="ARBA00022884"/>
    </source>
</evidence>
<feature type="region of interest" description="Disordered" evidence="3">
    <location>
        <begin position="364"/>
        <end position="450"/>
    </location>
</feature>
<feature type="domain" description="RRM" evidence="4">
    <location>
        <begin position="70"/>
        <end position="148"/>
    </location>
</feature>
<dbReference type="CDD" id="cd12362">
    <property type="entry name" value="RRM3_CELF1-6"/>
    <property type="match status" value="1"/>
</dbReference>
<feature type="region of interest" description="Disordered" evidence="3">
    <location>
        <begin position="1"/>
        <end position="40"/>
    </location>
</feature>
<dbReference type="AlphaFoldDB" id="A0A0G4I2Y5"/>
<feature type="compositionally biased region" description="Basic residues" evidence="3">
    <location>
        <begin position="440"/>
        <end position="450"/>
    </location>
</feature>
<feature type="compositionally biased region" description="Pro residues" evidence="3">
    <location>
        <begin position="411"/>
        <end position="421"/>
    </location>
</feature>
<dbReference type="InterPro" id="IPR035979">
    <property type="entry name" value="RBD_domain_sf"/>
</dbReference>
<evidence type="ECO:0000256" key="3">
    <source>
        <dbReference type="SAM" id="MobiDB-lite"/>
    </source>
</evidence>
<keyword evidence="1 2" id="KW-0694">RNA-binding</keyword>
<dbReference type="EMBL" id="CDMZ01004903">
    <property type="protein sequence ID" value="CEM51296.1"/>
    <property type="molecule type" value="Genomic_DNA"/>
</dbReference>
<dbReference type="InterPro" id="IPR012677">
    <property type="entry name" value="Nucleotide-bd_a/b_plait_sf"/>
</dbReference>
<feature type="region of interest" description="Disordered" evidence="3">
    <location>
        <begin position="282"/>
        <end position="319"/>
    </location>
</feature>
<sequence length="450" mass="47288">MPSGDAADARPPSTTEIQGVTSVGPTSTTLGVSTPPLPGPATATEALHECGTAVLDTGPPDLDFSRQDDRNLFVFHIPGNWREETLHRHFRPFGPIVSAIISRESQTGRNKGFGFVCYHSAADAQKAITEMNGAFVGGKRLAVKLKLAAGSQRGGEGGLPAVVADEVASPPLPTSQSSFSQLPAQTATQVPAHISVLERSGRHPHVPPLSNENLVMRPAAPTLVPHGISSASSSAVPLSSSGGLVAGAHVGAQIPASMPSHLQHLGHGGREHRTSMHTLQTLPENGSVETRKKKKKKKKTWERVATEEREETPPPSYVEGEGGLDGVHTGGISLLPPPAVYPSASSSSRVPILSREIVHDTLPQAPHTQPGAGGVTVPPRHALCPVSSPSPSLPPGFDRIPSLPYRSNPPDEIPSHPPPPYQSEEVEFGPHGVTGSTWKNTRRGVRGHPV</sequence>
<dbReference type="GO" id="GO:0003723">
    <property type="term" value="F:RNA binding"/>
    <property type="evidence" value="ECO:0007669"/>
    <property type="project" value="UniProtKB-UniRule"/>
</dbReference>